<organism evidence="2 3">
    <name type="scientific">Fomitopsis schrenkii</name>
    <name type="common">Brown rot fungus</name>
    <dbReference type="NCBI Taxonomy" id="2126942"/>
    <lineage>
        <taxon>Eukaryota</taxon>
        <taxon>Fungi</taxon>
        <taxon>Dikarya</taxon>
        <taxon>Basidiomycota</taxon>
        <taxon>Agaricomycotina</taxon>
        <taxon>Agaricomycetes</taxon>
        <taxon>Polyporales</taxon>
        <taxon>Fomitopsis</taxon>
    </lineage>
</organism>
<gene>
    <name evidence="2" type="ORF">FOMPIDRAFT_1116498</name>
</gene>
<evidence type="ECO:0000313" key="3">
    <source>
        <dbReference type="Proteomes" id="UP000015241"/>
    </source>
</evidence>
<reference evidence="2 3" key="1">
    <citation type="journal article" date="2012" name="Science">
        <title>The Paleozoic origin of enzymatic lignin decomposition reconstructed from 31 fungal genomes.</title>
        <authorList>
            <person name="Floudas D."/>
            <person name="Binder M."/>
            <person name="Riley R."/>
            <person name="Barry K."/>
            <person name="Blanchette R.A."/>
            <person name="Henrissat B."/>
            <person name="Martinez A.T."/>
            <person name="Otillar R."/>
            <person name="Spatafora J.W."/>
            <person name="Yadav J.S."/>
            <person name="Aerts A."/>
            <person name="Benoit I."/>
            <person name="Boyd A."/>
            <person name="Carlson A."/>
            <person name="Copeland A."/>
            <person name="Coutinho P.M."/>
            <person name="de Vries R.P."/>
            <person name="Ferreira P."/>
            <person name="Findley K."/>
            <person name="Foster B."/>
            <person name="Gaskell J."/>
            <person name="Glotzer D."/>
            <person name="Gorecki P."/>
            <person name="Heitman J."/>
            <person name="Hesse C."/>
            <person name="Hori C."/>
            <person name="Igarashi K."/>
            <person name="Jurgens J.A."/>
            <person name="Kallen N."/>
            <person name="Kersten P."/>
            <person name="Kohler A."/>
            <person name="Kuees U."/>
            <person name="Kumar T.K.A."/>
            <person name="Kuo A."/>
            <person name="LaButti K."/>
            <person name="Larrondo L.F."/>
            <person name="Lindquist E."/>
            <person name="Ling A."/>
            <person name="Lombard V."/>
            <person name="Lucas S."/>
            <person name="Lundell T."/>
            <person name="Martin R."/>
            <person name="McLaughlin D.J."/>
            <person name="Morgenstern I."/>
            <person name="Morin E."/>
            <person name="Murat C."/>
            <person name="Nagy L.G."/>
            <person name="Nolan M."/>
            <person name="Ohm R.A."/>
            <person name="Patyshakuliyeva A."/>
            <person name="Rokas A."/>
            <person name="Ruiz-Duenas F.J."/>
            <person name="Sabat G."/>
            <person name="Salamov A."/>
            <person name="Samejima M."/>
            <person name="Schmutz J."/>
            <person name="Slot J.C."/>
            <person name="St John F."/>
            <person name="Stenlid J."/>
            <person name="Sun H."/>
            <person name="Sun S."/>
            <person name="Syed K."/>
            <person name="Tsang A."/>
            <person name="Wiebenga A."/>
            <person name="Young D."/>
            <person name="Pisabarro A."/>
            <person name="Eastwood D.C."/>
            <person name="Martin F."/>
            <person name="Cullen D."/>
            <person name="Grigoriev I.V."/>
            <person name="Hibbett D.S."/>
        </authorList>
    </citation>
    <scope>NUCLEOTIDE SEQUENCE</scope>
    <source>
        <strain evidence="3">FP-58527</strain>
    </source>
</reference>
<dbReference type="Proteomes" id="UP000015241">
    <property type="component" value="Unassembled WGS sequence"/>
</dbReference>
<evidence type="ECO:0000256" key="1">
    <source>
        <dbReference type="SAM" id="MobiDB-lite"/>
    </source>
</evidence>
<dbReference type="InParanoid" id="S8FYK0"/>
<protein>
    <submittedName>
        <fullName evidence="2">Uncharacterized protein</fullName>
    </submittedName>
</protein>
<evidence type="ECO:0000313" key="2">
    <source>
        <dbReference type="EMBL" id="EPT03270.1"/>
    </source>
</evidence>
<sequence>MCELLSFSVLQVLSVLSFLTSILAVLHVGAGSLHRLSHKFDAELNLPQLSLNTGKPHLWNWSVPASFSLSSILGEESQERTADEKGLRYISGSDLVRVNWQVGHARSGEHLPYYESQPPLSMAKVIMSRHSQRRPVRLPRRMSGALRPTPPSRLIESVV</sequence>
<dbReference type="OrthoDB" id="2791511at2759"/>
<feature type="region of interest" description="Disordered" evidence="1">
    <location>
        <begin position="131"/>
        <end position="159"/>
    </location>
</feature>
<dbReference type="eggNOG" id="ENOG502RD7I">
    <property type="taxonomic scope" value="Eukaryota"/>
</dbReference>
<name>S8FYK0_FOMSC</name>
<proteinExistence type="predicted"/>
<dbReference type="AlphaFoldDB" id="S8FYK0"/>
<dbReference type="HOGENOM" id="CLU_112126_0_0_1"/>
<accession>S8FYK0</accession>
<dbReference type="EMBL" id="KE504131">
    <property type="protein sequence ID" value="EPT03270.1"/>
    <property type="molecule type" value="Genomic_DNA"/>
</dbReference>
<keyword evidence="3" id="KW-1185">Reference proteome</keyword>
<feature type="compositionally biased region" description="Basic residues" evidence="1">
    <location>
        <begin position="131"/>
        <end position="140"/>
    </location>
</feature>